<reference evidence="4" key="3">
    <citation type="submission" date="2020-02" db="EMBL/GenBank/DDBJ databases">
        <title>Unexpected conservation and global transmission of agrobacterial virulence plasmids.</title>
        <authorList>
            <person name="Weisberg A.J."/>
            <person name="Davis E.W. II"/>
            <person name="Tabima J.R."/>
            <person name="Belcher M.S."/>
            <person name="Miller M."/>
            <person name="Kuo C.-H."/>
            <person name="Loper J.E."/>
            <person name="Grunwald N.J."/>
            <person name="Putnam M.L."/>
            <person name="Chang J.H."/>
        </authorList>
    </citation>
    <scope>NUCLEOTIDE SEQUENCE</scope>
    <source>
        <strain evidence="4">Q15/94</strain>
    </source>
</reference>
<evidence type="ECO:0000313" key="4">
    <source>
        <dbReference type="EMBL" id="QTG15182.1"/>
    </source>
</evidence>
<dbReference type="EMBL" id="CP049217">
    <property type="protein sequence ID" value="QTG15182.1"/>
    <property type="molecule type" value="Genomic_DNA"/>
</dbReference>
<evidence type="ECO:0000313" key="5">
    <source>
        <dbReference type="Proteomes" id="UP000093451"/>
    </source>
</evidence>
<feature type="domain" description="PAC" evidence="1">
    <location>
        <begin position="76"/>
        <end position="124"/>
    </location>
</feature>
<dbReference type="EMBL" id="LXKT01000027">
    <property type="protein sequence ID" value="OCJ33539.1"/>
    <property type="molecule type" value="Genomic_DNA"/>
</dbReference>
<dbReference type="CDD" id="cd00130">
    <property type="entry name" value="PAS"/>
    <property type="match status" value="1"/>
</dbReference>
<dbReference type="InterPro" id="IPR000700">
    <property type="entry name" value="PAS-assoc_C"/>
</dbReference>
<dbReference type="InterPro" id="IPR013655">
    <property type="entry name" value="PAS_fold_3"/>
</dbReference>
<dbReference type="Proteomes" id="UP000702952">
    <property type="component" value="Unassembled WGS sequence"/>
</dbReference>
<protein>
    <submittedName>
        <fullName evidence="3">PAS domain S-box protein</fullName>
    </submittedName>
    <submittedName>
        <fullName evidence="2">PAS domain-containing protein</fullName>
    </submittedName>
</protein>
<dbReference type="SMART" id="SM00086">
    <property type="entry name" value="PAC"/>
    <property type="match status" value="1"/>
</dbReference>
<dbReference type="InterPro" id="IPR035965">
    <property type="entry name" value="PAS-like_dom_sf"/>
</dbReference>
<sequence>MLEDIYLEETLVGYYTWNVGQNLVYLDAVAARLREFSEEKAARGIPVEDFIDQIESGSRARVAKAVYNSLTNGVFYDQQYRIELKSGDFRWLRTTGRVILDGDRIPIMAMGTVRDITSRKILLM</sequence>
<dbReference type="Proteomes" id="UP000663946">
    <property type="component" value="Chromosome 2"/>
</dbReference>
<evidence type="ECO:0000313" key="2">
    <source>
        <dbReference type="EMBL" id="NTC29473.1"/>
    </source>
</evidence>
<dbReference type="GeneID" id="92773434"/>
<accession>A0A1B9UHJ3</accession>
<reference evidence="2" key="2">
    <citation type="journal article" date="2020" name="Science">
        <title>Unexpected conservation and global transmission of agrobacterial virulence plasmids.</title>
        <authorList>
            <person name="Weisberg A.J."/>
            <person name="Davis E.W. 2nd"/>
            <person name="Tabima J."/>
            <person name="Belcher M.S."/>
            <person name="Miller M."/>
            <person name="Kuo C.H."/>
            <person name="Loper J.E."/>
            <person name="Grunwald N.J."/>
            <person name="Putnam M.L."/>
            <person name="Chang J.H."/>
        </authorList>
    </citation>
    <scope>NUCLEOTIDE SEQUENCE</scope>
    <source>
        <strain evidence="2">17-1853-1a</strain>
    </source>
</reference>
<evidence type="ECO:0000259" key="1">
    <source>
        <dbReference type="PROSITE" id="PS50113"/>
    </source>
</evidence>
<dbReference type="AlphaFoldDB" id="A0A1B9UHJ3"/>
<evidence type="ECO:0000313" key="3">
    <source>
        <dbReference type="EMBL" id="OCJ33539.1"/>
    </source>
</evidence>
<dbReference type="RefSeq" id="WP_004431894.1">
    <property type="nucleotide sequence ID" value="NC_015508.1"/>
</dbReference>
<dbReference type="OrthoDB" id="9807021at2"/>
<dbReference type="InterPro" id="IPR001610">
    <property type="entry name" value="PAC"/>
</dbReference>
<name>A0A1B9UHJ3_AGRTU</name>
<dbReference type="NCBIfam" id="TIGR00229">
    <property type="entry name" value="sensory_box"/>
    <property type="match status" value="1"/>
</dbReference>
<dbReference type="InterPro" id="IPR000014">
    <property type="entry name" value="PAS"/>
</dbReference>
<dbReference type="Proteomes" id="UP000093451">
    <property type="component" value="Unassembled WGS sequence"/>
</dbReference>
<dbReference type="Pfam" id="PF08447">
    <property type="entry name" value="PAS_3"/>
    <property type="match status" value="1"/>
</dbReference>
<evidence type="ECO:0000313" key="6">
    <source>
        <dbReference type="Proteomes" id="UP000702952"/>
    </source>
</evidence>
<gene>
    <name evidence="3" type="ORF">A6U91_19110</name>
    <name evidence="2" type="ORF">G6M46_15140</name>
    <name evidence="4" type="ORF">G6M86_18075</name>
</gene>
<organism evidence="2 6">
    <name type="scientific">Agrobacterium tumefaciens</name>
    <dbReference type="NCBI Taxonomy" id="358"/>
    <lineage>
        <taxon>Bacteria</taxon>
        <taxon>Pseudomonadati</taxon>
        <taxon>Pseudomonadota</taxon>
        <taxon>Alphaproteobacteria</taxon>
        <taxon>Hyphomicrobiales</taxon>
        <taxon>Rhizobiaceae</taxon>
        <taxon>Rhizobium/Agrobacterium group</taxon>
        <taxon>Agrobacterium</taxon>
        <taxon>Agrobacterium tumefaciens complex</taxon>
    </lineage>
</organism>
<dbReference type="EMBL" id="JAAMAY010000026">
    <property type="protein sequence ID" value="NTC29473.1"/>
    <property type="molecule type" value="Genomic_DNA"/>
</dbReference>
<dbReference type="Gene3D" id="3.30.450.20">
    <property type="entry name" value="PAS domain"/>
    <property type="match status" value="1"/>
</dbReference>
<proteinExistence type="predicted"/>
<dbReference type="PROSITE" id="PS50113">
    <property type="entry name" value="PAC"/>
    <property type="match status" value="1"/>
</dbReference>
<dbReference type="SUPFAM" id="SSF55785">
    <property type="entry name" value="PYP-like sensor domain (PAS domain)"/>
    <property type="match status" value="1"/>
</dbReference>
<reference evidence="3 5" key="1">
    <citation type="journal article" date="2016" name="PeerJ">
        <title>Gall-ID: tools for genotyping gall-causing phytopathogenic bacteria.</title>
        <authorList>
            <person name="Davis E.W.II."/>
            <person name="Weisberg A.J."/>
            <person name="Tabima J.F."/>
            <person name="Grunwald N.J."/>
            <person name="Chang J.H."/>
        </authorList>
    </citation>
    <scope>NUCLEOTIDE SEQUENCE [LARGE SCALE GENOMIC DNA]</scope>
    <source>
        <strain evidence="3 5">N2/73</strain>
    </source>
</reference>